<organism evidence="2 3">
    <name type="scientific">Rhinolophus ferrumequinum</name>
    <name type="common">Greater horseshoe bat</name>
    <dbReference type="NCBI Taxonomy" id="59479"/>
    <lineage>
        <taxon>Eukaryota</taxon>
        <taxon>Metazoa</taxon>
        <taxon>Chordata</taxon>
        <taxon>Craniata</taxon>
        <taxon>Vertebrata</taxon>
        <taxon>Euteleostomi</taxon>
        <taxon>Mammalia</taxon>
        <taxon>Eutheria</taxon>
        <taxon>Laurasiatheria</taxon>
        <taxon>Chiroptera</taxon>
        <taxon>Yinpterochiroptera</taxon>
        <taxon>Rhinolophoidea</taxon>
        <taxon>Rhinolophidae</taxon>
        <taxon>Rhinolophinae</taxon>
        <taxon>Rhinolophus</taxon>
    </lineage>
</organism>
<comment type="caution">
    <text evidence="2">The sequence shown here is derived from an EMBL/GenBank/DDBJ whole genome shotgun (WGS) entry which is preliminary data.</text>
</comment>
<feature type="region of interest" description="Disordered" evidence="1">
    <location>
        <begin position="1"/>
        <end position="47"/>
    </location>
</feature>
<protein>
    <submittedName>
        <fullName evidence="2">Uncharacterized protein</fullName>
    </submittedName>
</protein>
<proteinExistence type="predicted"/>
<dbReference type="Proteomes" id="UP000585614">
    <property type="component" value="Unassembled WGS sequence"/>
</dbReference>
<dbReference type="EMBL" id="JACAGC010000011">
    <property type="protein sequence ID" value="KAF6333426.1"/>
    <property type="molecule type" value="Genomic_DNA"/>
</dbReference>
<evidence type="ECO:0000313" key="2">
    <source>
        <dbReference type="EMBL" id="KAF6333426.1"/>
    </source>
</evidence>
<dbReference type="AlphaFoldDB" id="A0A7J7W7Z6"/>
<sequence>MARGWAPPGSNPTMHCTSEREQPRGIKGTGPSVRRAAGYSTAHKKTRARLPSTPLRLHFCLSGRASSLIQPSSAPVSLLLSTPMLLNRVILITKETLSGGGGKYLGVYYHIHINMLILSFLKKEKNS</sequence>
<name>A0A7J7W7Z6_RHIFE</name>
<accession>A0A7J7W7Z6</accession>
<evidence type="ECO:0000256" key="1">
    <source>
        <dbReference type="SAM" id="MobiDB-lite"/>
    </source>
</evidence>
<reference evidence="2 3" key="1">
    <citation type="journal article" date="2020" name="Nature">
        <title>Six reference-quality genomes reveal evolution of bat adaptations.</title>
        <authorList>
            <person name="Jebb D."/>
            <person name="Huang Z."/>
            <person name="Pippel M."/>
            <person name="Hughes G.M."/>
            <person name="Lavrichenko K."/>
            <person name="Devanna P."/>
            <person name="Winkler S."/>
            <person name="Jermiin L.S."/>
            <person name="Skirmuntt E.C."/>
            <person name="Katzourakis A."/>
            <person name="Burkitt-Gray L."/>
            <person name="Ray D.A."/>
            <person name="Sullivan K.A.M."/>
            <person name="Roscito J.G."/>
            <person name="Kirilenko B.M."/>
            <person name="Davalos L.M."/>
            <person name="Corthals A.P."/>
            <person name="Power M.L."/>
            <person name="Jones G."/>
            <person name="Ransome R.D."/>
            <person name="Dechmann D.K.N."/>
            <person name="Locatelli A.G."/>
            <person name="Puechmaille S.J."/>
            <person name="Fedrigo O."/>
            <person name="Jarvis E.D."/>
            <person name="Hiller M."/>
            <person name="Vernes S.C."/>
            <person name="Myers E.W."/>
            <person name="Teeling E.C."/>
        </authorList>
    </citation>
    <scope>NUCLEOTIDE SEQUENCE [LARGE SCALE GENOMIC DNA]</scope>
    <source>
        <strain evidence="2">MRhiFer1</strain>
        <tissue evidence="2">Lung</tissue>
    </source>
</reference>
<gene>
    <name evidence="2" type="ORF">mRhiFer1_008184</name>
</gene>
<evidence type="ECO:0000313" key="3">
    <source>
        <dbReference type="Proteomes" id="UP000585614"/>
    </source>
</evidence>